<name>A0A820C3M8_9BILA</name>
<comment type="caution">
    <text evidence="4">The sequence shown here is derived from an EMBL/GenBank/DDBJ whole genome shotgun (WGS) entry which is preliminary data.</text>
</comment>
<feature type="region of interest" description="Disordered" evidence="1">
    <location>
        <begin position="367"/>
        <end position="388"/>
    </location>
</feature>
<reference evidence="4" key="1">
    <citation type="submission" date="2021-02" db="EMBL/GenBank/DDBJ databases">
        <authorList>
            <person name="Nowell W R."/>
        </authorList>
    </citation>
    <scope>NUCLEOTIDE SEQUENCE</scope>
</reference>
<dbReference type="AlphaFoldDB" id="A0A820C3M8"/>
<sequence>MKFISFIASTMLIALISQQSTMGLPLNTTVEEETCSKGFELIDGHCKPIKSELHENVESASIPVEFTTILDETVFKKVTPPLDGGCPDGWEHGEHGICQEIKSKLHETNVESVSIPVEFTTVVNEKFVVKENTPELSGACPEGMEHGEHGICHDIISASTPVYITATPYETVVVKEERKLPIYGGCADGMEHGEHGICQEIKSHDMIKATTELTGDTVKPKEDVVEPKDDIVTPKGKIVKPKEDVDEPKDDIVTPKGKIIKPKKNIVEPKDDIVEPKEDIVKPKKDVDEPKEDVVEPHKNSIKVTDDNLEKKDDVKPKEDIVEPKDDIVTPKGKIVKPKDIIIERKVDIPKPKQTIVQRKVDIVKPKEDVDEPKEDVDESKEDTVKPKHDAVTKPTKYEIPHGCPEGTQPDERGYCLEIKPSKLTKDIFNPKMLLAKDGSCPRNYIMIKELCYYVKPKKNLLLMSLFSSNDLRTKKYTDDSIKYEYVLVLVDNSCPEGTEHSDYGLCRRRVYPTMSNKFIKVDGHCDADYEFLDGKCVLKKKVEMPDLLNMTKTNEPLSVTLETVSYHIDESKKYAKKL</sequence>
<evidence type="ECO:0000313" key="3">
    <source>
        <dbReference type="EMBL" id="CAF0925574.1"/>
    </source>
</evidence>
<dbReference type="Proteomes" id="UP000663844">
    <property type="component" value="Unassembled WGS sequence"/>
</dbReference>
<dbReference type="EMBL" id="CAJNOG010000090">
    <property type="protein sequence ID" value="CAF0925574.1"/>
    <property type="molecule type" value="Genomic_DNA"/>
</dbReference>
<feature type="chain" id="PRO_5036236584" evidence="2">
    <location>
        <begin position="24"/>
        <end position="579"/>
    </location>
</feature>
<dbReference type="PANTHER" id="PTHR35846:SF1">
    <property type="entry name" value="PLASMODIUM RESA N-TERMINAL DOMAIN-CONTAINING PROTEIN"/>
    <property type="match status" value="1"/>
</dbReference>
<dbReference type="Proteomes" id="UP000663845">
    <property type="component" value="Unassembled WGS sequence"/>
</dbReference>
<accession>A0A820C3M8</accession>
<evidence type="ECO:0000256" key="2">
    <source>
        <dbReference type="SAM" id="SignalP"/>
    </source>
</evidence>
<feature type="compositionally biased region" description="Acidic residues" evidence="1">
    <location>
        <begin position="369"/>
        <end position="381"/>
    </location>
</feature>
<gene>
    <name evidence="3" type="ORF">JYZ213_LOCUS11867</name>
    <name evidence="4" type="ORF">OXD698_LOCUS41305</name>
</gene>
<evidence type="ECO:0000313" key="5">
    <source>
        <dbReference type="Proteomes" id="UP000663844"/>
    </source>
</evidence>
<proteinExistence type="predicted"/>
<dbReference type="PANTHER" id="PTHR35846">
    <property type="entry name" value="PROTEIN CBG05131"/>
    <property type="match status" value="1"/>
</dbReference>
<evidence type="ECO:0000313" key="4">
    <source>
        <dbReference type="EMBL" id="CAF4210118.1"/>
    </source>
</evidence>
<evidence type="ECO:0000256" key="1">
    <source>
        <dbReference type="SAM" id="MobiDB-lite"/>
    </source>
</evidence>
<keyword evidence="2" id="KW-0732">Signal</keyword>
<dbReference type="EMBL" id="CAJOAZ010009783">
    <property type="protein sequence ID" value="CAF4210118.1"/>
    <property type="molecule type" value="Genomic_DNA"/>
</dbReference>
<organism evidence="4 5">
    <name type="scientific">Adineta steineri</name>
    <dbReference type="NCBI Taxonomy" id="433720"/>
    <lineage>
        <taxon>Eukaryota</taxon>
        <taxon>Metazoa</taxon>
        <taxon>Spiralia</taxon>
        <taxon>Gnathifera</taxon>
        <taxon>Rotifera</taxon>
        <taxon>Eurotatoria</taxon>
        <taxon>Bdelloidea</taxon>
        <taxon>Adinetida</taxon>
        <taxon>Adinetidae</taxon>
        <taxon>Adineta</taxon>
    </lineage>
</organism>
<protein>
    <submittedName>
        <fullName evidence="4">Uncharacterized protein</fullName>
    </submittedName>
</protein>
<feature type="signal peptide" evidence="2">
    <location>
        <begin position="1"/>
        <end position="23"/>
    </location>
</feature>